<evidence type="ECO:0000256" key="2">
    <source>
        <dbReference type="ARBA" id="ARBA00011925"/>
    </source>
</evidence>
<dbReference type="GO" id="GO:0032259">
    <property type="term" value="P:methylation"/>
    <property type="evidence" value="ECO:0007669"/>
    <property type="project" value="UniProtKB-KW"/>
</dbReference>
<dbReference type="PANTHER" id="PTHR11006">
    <property type="entry name" value="PROTEIN ARGININE N-METHYLTRANSFERASE"/>
    <property type="match status" value="1"/>
</dbReference>
<dbReference type="GO" id="GO:0005634">
    <property type="term" value="C:nucleus"/>
    <property type="evidence" value="ECO:0007669"/>
    <property type="project" value="TreeGrafter"/>
</dbReference>
<dbReference type="EMBL" id="SIDB01000002">
    <property type="protein sequence ID" value="KAI3435512.1"/>
    <property type="molecule type" value="Genomic_DNA"/>
</dbReference>
<evidence type="ECO:0000256" key="10">
    <source>
        <dbReference type="ARBA" id="ARBA00047384"/>
    </source>
</evidence>
<dbReference type="Pfam" id="PF21137">
    <property type="entry name" value="ANM3_C2H2_Zf"/>
    <property type="match status" value="1"/>
</dbReference>
<sequence>MSSSDGSAAGGEPGQQEVWEDWEDNESSGFKSLFSDARFSSLDEVLQHDHNLTGFSLKSYRAQHGLDQVCTIRLINYIRTAVGAGQDPVPGLAGSQQAWQTDDSYLQPVLADDELMFYDWEQEEEGEQEDGQQAGVSAAAGQVQPSAATSQQRLQEENEALRGMVESLKAVVLQGEGVSELVADQSADAEGGASAGGASDSTAAAEQSQDCAAAAIDASYFDSYSTFDIHREMLADKVRTEAYRDALEKNPGLVSGARVLDLGCGTAILSMFAARAGAASVVGIDGSEQIAGIARSIVEANGLAAHSGGPITIVSSKVEQLAALPAAAPVDSKLGRGQVGGEDGQQVDVLVSEWMGYALLFESMLSSVLHARDRWLRPGGALLPDIAKIYVAAADEGASGLAFWKDVYGFSMEAVRSSLKADALQRAVVRCVAPQHLLSEPACVHSLDLATMRAAEQDFTSPFTLTPGAGPKEVHAVVLWFDTLFSERFCAQHPVCLSTGPSGTPTHWMQTVLVLKQPLTWAPAAVAGDTPGVAVAITGQVSMARSKQTHRSLDIVLRYAPRFADGSSGEEQVTLYGLGVHS</sequence>
<name>A0A9D4Z0E0_CHLVU</name>
<keyword evidence="8" id="KW-0863">Zinc-finger</keyword>
<dbReference type="InterPro" id="IPR036236">
    <property type="entry name" value="Znf_C2H2_sf"/>
</dbReference>
<evidence type="ECO:0000256" key="3">
    <source>
        <dbReference type="ARBA" id="ARBA00022490"/>
    </source>
</evidence>
<evidence type="ECO:0000256" key="13">
    <source>
        <dbReference type="SAM" id="MobiDB-lite"/>
    </source>
</evidence>
<keyword evidence="3" id="KW-0963">Cytoplasm</keyword>
<dbReference type="Gene3D" id="2.70.160.11">
    <property type="entry name" value="Hnrnp arginine n-methyltransferase1"/>
    <property type="match status" value="1"/>
</dbReference>
<dbReference type="Gene3D" id="3.40.50.150">
    <property type="entry name" value="Vaccinia Virus protein VP39"/>
    <property type="match status" value="1"/>
</dbReference>
<dbReference type="SUPFAM" id="SSF57667">
    <property type="entry name" value="beta-beta-alpha zinc fingers"/>
    <property type="match status" value="1"/>
</dbReference>
<evidence type="ECO:0000313" key="17">
    <source>
        <dbReference type="Proteomes" id="UP001055712"/>
    </source>
</evidence>
<feature type="domain" description="Protein arginine N-methyltransferase 3-like C2H2 zinc finger" evidence="14">
    <location>
        <begin position="62"/>
        <end position="108"/>
    </location>
</feature>
<evidence type="ECO:0000256" key="1">
    <source>
        <dbReference type="ARBA" id="ARBA00004514"/>
    </source>
</evidence>
<feature type="compositionally biased region" description="Low complexity" evidence="13">
    <location>
        <begin position="131"/>
        <end position="144"/>
    </location>
</feature>
<evidence type="ECO:0000256" key="7">
    <source>
        <dbReference type="ARBA" id="ARBA00022723"/>
    </source>
</evidence>
<gene>
    <name evidence="16" type="ORF">D9Q98_001578</name>
</gene>
<keyword evidence="7" id="KW-0479">Metal-binding</keyword>
<dbReference type="InterPro" id="IPR049482">
    <property type="entry name" value="ANM3-like_C2H2_Zf"/>
</dbReference>
<dbReference type="InterPro" id="IPR029063">
    <property type="entry name" value="SAM-dependent_MTases_sf"/>
</dbReference>
<keyword evidence="4 12" id="KW-0489">Methyltransferase</keyword>
<protein>
    <recommendedName>
        <fullName evidence="2">type I protein arginine methyltransferase</fullName>
        <ecNumber evidence="2">2.1.1.319</ecNumber>
    </recommendedName>
</protein>
<reference evidence="16" key="2">
    <citation type="submission" date="2020-11" db="EMBL/GenBank/DDBJ databases">
        <authorList>
            <person name="Cecchin M."/>
            <person name="Marcolungo L."/>
            <person name="Rossato M."/>
            <person name="Girolomoni L."/>
            <person name="Cosentino E."/>
            <person name="Cuine S."/>
            <person name="Li-Beisson Y."/>
            <person name="Delledonne M."/>
            <person name="Ballottari M."/>
        </authorList>
    </citation>
    <scope>NUCLEOTIDE SEQUENCE</scope>
    <source>
        <strain evidence="16">211/11P</strain>
        <tissue evidence="16">Whole cell</tissue>
    </source>
</reference>
<proteinExistence type="predicted"/>
<reference evidence="16" key="1">
    <citation type="journal article" date="2019" name="Plant J.">
        <title>Chlorella vulgaris genome assembly and annotation reveals the molecular basis for metabolic acclimation to high light conditions.</title>
        <authorList>
            <person name="Cecchin M."/>
            <person name="Marcolungo L."/>
            <person name="Rossato M."/>
            <person name="Girolomoni L."/>
            <person name="Cosentino E."/>
            <person name="Cuine S."/>
            <person name="Li-Beisson Y."/>
            <person name="Delledonne M."/>
            <person name="Ballottari M."/>
        </authorList>
    </citation>
    <scope>NUCLEOTIDE SEQUENCE</scope>
    <source>
        <strain evidence="16">211/11P</strain>
    </source>
</reference>
<evidence type="ECO:0000259" key="14">
    <source>
        <dbReference type="Pfam" id="PF21137"/>
    </source>
</evidence>
<dbReference type="InterPro" id="IPR025799">
    <property type="entry name" value="Arg_MeTrfase"/>
</dbReference>
<evidence type="ECO:0000256" key="11">
    <source>
        <dbReference type="ARBA" id="ARBA00049303"/>
    </source>
</evidence>
<keyword evidence="5 12" id="KW-0808">Transferase</keyword>
<feature type="region of interest" description="Disordered" evidence="13">
    <location>
        <begin position="122"/>
        <end position="154"/>
    </location>
</feature>
<dbReference type="PROSITE" id="PS51678">
    <property type="entry name" value="SAM_MT_PRMT"/>
    <property type="match status" value="1"/>
</dbReference>
<evidence type="ECO:0000256" key="5">
    <source>
        <dbReference type="ARBA" id="ARBA00022679"/>
    </source>
</evidence>
<organism evidence="16 17">
    <name type="scientific">Chlorella vulgaris</name>
    <name type="common">Green alga</name>
    <dbReference type="NCBI Taxonomy" id="3077"/>
    <lineage>
        <taxon>Eukaryota</taxon>
        <taxon>Viridiplantae</taxon>
        <taxon>Chlorophyta</taxon>
        <taxon>core chlorophytes</taxon>
        <taxon>Trebouxiophyceae</taxon>
        <taxon>Chlorellales</taxon>
        <taxon>Chlorellaceae</taxon>
        <taxon>Chlorella clade</taxon>
        <taxon>Chlorella</taxon>
    </lineage>
</organism>
<dbReference type="EC" id="2.1.1.319" evidence="2"/>
<dbReference type="PANTHER" id="PTHR11006:SF89">
    <property type="entry name" value="PROTEIN ARGININE N-METHYLTRANSFERASE 3-RELATED"/>
    <property type="match status" value="1"/>
</dbReference>
<comment type="catalytic activity">
    <reaction evidence="10">
        <text>L-arginyl-[protein] + 2 S-adenosyl-L-methionine = N(omega),N(omega)-dimethyl-L-arginyl-[protein] + 2 S-adenosyl-L-homocysteine + 2 H(+)</text>
        <dbReference type="Rhea" id="RHEA:48096"/>
        <dbReference type="Rhea" id="RHEA-COMP:10532"/>
        <dbReference type="Rhea" id="RHEA-COMP:11991"/>
        <dbReference type="ChEBI" id="CHEBI:15378"/>
        <dbReference type="ChEBI" id="CHEBI:29965"/>
        <dbReference type="ChEBI" id="CHEBI:57856"/>
        <dbReference type="ChEBI" id="CHEBI:59789"/>
        <dbReference type="ChEBI" id="CHEBI:61897"/>
        <dbReference type="EC" id="2.1.1.319"/>
    </reaction>
    <physiologicalReaction direction="left-to-right" evidence="10">
        <dbReference type="Rhea" id="RHEA:48097"/>
    </physiologicalReaction>
</comment>
<dbReference type="CDD" id="cd02440">
    <property type="entry name" value="AdoMet_MTases"/>
    <property type="match status" value="1"/>
</dbReference>
<keyword evidence="6 12" id="KW-0949">S-adenosyl-L-methionine</keyword>
<comment type="caution">
    <text evidence="16">The sequence shown here is derived from an EMBL/GenBank/DDBJ whole genome shotgun (WGS) entry which is preliminary data.</text>
</comment>
<dbReference type="Proteomes" id="UP001055712">
    <property type="component" value="Unassembled WGS sequence"/>
</dbReference>
<evidence type="ECO:0000256" key="8">
    <source>
        <dbReference type="ARBA" id="ARBA00022771"/>
    </source>
</evidence>
<dbReference type="GO" id="GO:0008270">
    <property type="term" value="F:zinc ion binding"/>
    <property type="evidence" value="ECO:0007669"/>
    <property type="project" value="UniProtKB-KW"/>
</dbReference>
<dbReference type="Pfam" id="PF22528">
    <property type="entry name" value="PRMT_C"/>
    <property type="match status" value="1"/>
</dbReference>
<evidence type="ECO:0000256" key="4">
    <source>
        <dbReference type="ARBA" id="ARBA00022603"/>
    </source>
</evidence>
<evidence type="ECO:0000313" key="16">
    <source>
        <dbReference type="EMBL" id="KAI3435512.1"/>
    </source>
</evidence>
<dbReference type="GO" id="GO:0042054">
    <property type="term" value="F:histone methyltransferase activity"/>
    <property type="evidence" value="ECO:0007669"/>
    <property type="project" value="TreeGrafter"/>
</dbReference>
<evidence type="ECO:0000256" key="6">
    <source>
        <dbReference type="ARBA" id="ARBA00022691"/>
    </source>
</evidence>
<dbReference type="FunFam" id="3.40.50.150:FF:000003">
    <property type="entry name" value="Blast:Protein arginine N-methyltransferase 1"/>
    <property type="match status" value="1"/>
</dbReference>
<evidence type="ECO:0000256" key="9">
    <source>
        <dbReference type="ARBA" id="ARBA00022833"/>
    </source>
</evidence>
<dbReference type="Pfam" id="PF06325">
    <property type="entry name" value="PrmA"/>
    <property type="match status" value="1"/>
</dbReference>
<keyword evidence="9" id="KW-0862">Zinc</keyword>
<evidence type="ECO:0000259" key="15">
    <source>
        <dbReference type="Pfam" id="PF22528"/>
    </source>
</evidence>
<dbReference type="AlphaFoldDB" id="A0A9D4Z0E0"/>
<dbReference type="OrthoDB" id="7848332at2759"/>
<accession>A0A9D4Z0E0</accession>
<feature type="domain" description="Protein arginine N-methyltransferase" evidence="15">
    <location>
        <begin position="386"/>
        <end position="560"/>
    </location>
</feature>
<dbReference type="GO" id="GO:0005829">
    <property type="term" value="C:cytosol"/>
    <property type="evidence" value="ECO:0007669"/>
    <property type="project" value="UniProtKB-SubCell"/>
</dbReference>
<comment type="subcellular location">
    <subcellularLocation>
        <location evidence="1">Cytoplasm</location>
        <location evidence="1">Cytosol</location>
    </subcellularLocation>
</comment>
<dbReference type="SUPFAM" id="SSF53335">
    <property type="entry name" value="S-adenosyl-L-methionine-dependent methyltransferases"/>
    <property type="match status" value="1"/>
</dbReference>
<dbReference type="InterPro" id="IPR055135">
    <property type="entry name" value="PRMT_dom"/>
</dbReference>
<evidence type="ECO:0000256" key="12">
    <source>
        <dbReference type="PROSITE-ProRule" id="PRU01015"/>
    </source>
</evidence>
<keyword evidence="17" id="KW-1185">Reference proteome</keyword>
<comment type="catalytic activity">
    <reaction evidence="11">
        <text>L-arginyl-[protein] + S-adenosyl-L-methionine = N(omega)-methyl-L-arginyl-[protein] + S-adenosyl-L-homocysteine + H(+)</text>
        <dbReference type="Rhea" id="RHEA:48100"/>
        <dbReference type="Rhea" id="RHEA-COMP:10532"/>
        <dbReference type="Rhea" id="RHEA-COMP:11990"/>
        <dbReference type="ChEBI" id="CHEBI:15378"/>
        <dbReference type="ChEBI" id="CHEBI:29965"/>
        <dbReference type="ChEBI" id="CHEBI:57856"/>
        <dbReference type="ChEBI" id="CHEBI:59789"/>
        <dbReference type="ChEBI" id="CHEBI:65280"/>
    </reaction>
    <physiologicalReaction direction="left-to-right" evidence="11">
        <dbReference type="Rhea" id="RHEA:48101"/>
    </physiologicalReaction>
</comment>
<dbReference type="GO" id="GO:0035242">
    <property type="term" value="F:protein-arginine omega-N asymmetric methyltransferase activity"/>
    <property type="evidence" value="ECO:0007669"/>
    <property type="project" value="UniProtKB-EC"/>
</dbReference>